<feature type="transmembrane region" description="Helical" evidence="2">
    <location>
        <begin position="532"/>
        <end position="554"/>
    </location>
</feature>
<evidence type="ECO:0000313" key="4">
    <source>
        <dbReference type="EMBL" id="KLI03671.1"/>
    </source>
</evidence>
<dbReference type="RefSeq" id="WP_029548074.1">
    <property type="nucleotide sequence ID" value="NZ_AFVQ02000018.1"/>
</dbReference>
<dbReference type="Proteomes" id="UP000035553">
    <property type="component" value="Unassembled WGS sequence"/>
</dbReference>
<feature type="domain" description="ABC1 atypical kinase-like" evidence="3">
    <location>
        <begin position="97"/>
        <end position="339"/>
    </location>
</feature>
<evidence type="ECO:0000259" key="3">
    <source>
        <dbReference type="Pfam" id="PF03109"/>
    </source>
</evidence>
<comment type="similarity">
    <text evidence="1">Belongs to the protein kinase superfamily. ADCK protein kinase family.</text>
</comment>
<evidence type="ECO:0000256" key="1">
    <source>
        <dbReference type="ARBA" id="ARBA00009670"/>
    </source>
</evidence>
<feature type="transmembrane region" description="Helical" evidence="2">
    <location>
        <begin position="501"/>
        <end position="520"/>
    </location>
</feature>
<keyword evidence="2" id="KW-0472">Membrane</keyword>
<protein>
    <submittedName>
        <fullName evidence="4">ABC transporter</fullName>
    </submittedName>
</protein>
<dbReference type="CDD" id="cd05121">
    <property type="entry name" value="ABC1_ADCK3-like"/>
    <property type="match status" value="1"/>
</dbReference>
<proteinExistence type="inferred from homology"/>
<keyword evidence="2" id="KW-1133">Transmembrane helix</keyword>
<dbReference type="PANTHER" id="PTHR10566">
    <property type="entry name" value="CHAPERONE-ACTIVITY OF BC1 COMPLEX CABC1 -RELATED"/>
    <property type="match status" value="1"/>
</dbReference>
<keyword evidence="2" id="KW-0812">Transmembrane</keyword>
<evidence type="ECO:0000313" key="5">
    <source>
        <dbReference type="Proteomes" id="UP000035553"/>
    </source>
</evidence>
<keyword evidence="5" id="KW-1185">Reference proteome</keyword>
<evidence type="ECO:0000256" key="2">
    <source>
        <dbReference type="SAM" id="Phobius"/>
    </source>
</evidence>
<sequence>MIGKHIRHLKRYREIVSVLVKYGFGYLVKDVGLFHLLSLPKQIAADLSGNGKEQRSLGQRIRLMLEELGPTFIKLGQLLSLRTDILPEQIADELRNLQDQVTPVNVESIKQIIAEEFGAPVEEVFARFDDSCIAAASMGQAHHAQLKSGEEVAVKIRRPDIESIVANDIEILWDLASLVDKRYEWARTYQVLDLVEEFSTAVHKELDYTREARNTKKLYSFFSDNDQVVIPKVYDDYSSARVLTLDYINGYKVQDLIEHTPAGIDKTTLCEWLVRSFLDQALIFGIFHGDPHPGNLFFFSGNKIGYIDFGQVGYLNETMKRDFGDLIIGLMKGNTDLLVRTLSVMTDIPDDLNERQFKTDLDALREKYYMLPFKKVHIGKVVHDIFEVTKKHRIGIPKNYTLLGKSLITLEGIITQLDCEISILELAEPYGHKLLIHRLNLTDLTKKLFMNSYDVVDNSIHLPSLLRKTLTHLNKGKTRVEMKLPQLEFLLAKVDRAANRISFSIMLLSFSIILACIILGEAFGARSLISNIPILGIAVTIVLFMFMIVLLSIFRSGRF</sequence>
<dbReference type="PANTHER" id="PTHR10566:SF113">
    <property type="entry name" value="PROTEIN ACTIVITY OF BC1 COMPLEX KINASE 7, CHLOROPLASTIC"/>
    <property type="match status" value="1"/>
</dbReference>
<name>A0A0U1QSA9_9BACL</name>
<comment type="caution">
    <text evidence="4">The sequence shown here is derived from an EMBL/GenBank/DDBJ whole genome shotgun (WGS) entry which is preliminary data.</text>
</comment>
<dbReference type="InterPro" id="IPR050154">
    <property type="entry name" value="UbiB_kinase"/>
</dbReference>
<dbReference type="AlphaFoldDB" id="A0A0U1QSA9"/>
<dbReference type="InterPro" id="IPR004147">
    <property type="entry name" value="ABC1_dom"/>
</dbReference>
<dbReference type="EMBL" id="AFVQ02000018">
    <property type="protein sequence ID" value="KLI03671.1"/>
    <property type="molecule type" value="Genomic_DNA"/>
</dbReference>
<reference evidence="4 5" key="1">
    <citation type="journal article" date="2011" name="J. Bacteriol.">
        <title>Draft genome sequence of Sporolactobacillus inulinus strain CASD, an efficient D-lactic acid-producing bacterium with high-concentration lactate tolerance capability.</title>
        <authorList>
            <person name="Yu B."/>
            <person name="Su F."/>
            <person name="Wang L."/>
            <person name="Xu K."/>
            <person name="Zhao B."/>
            <person name="Xu P."/>
        </authorList>
    </citation>
    <scope>NUCLEOTIDE SEQUENCE [LARGE SCALE GENOMIC DNA]</scope>
    <source>
        <strain evidence="4 5">CASD</strain>
    </source>
</reference>
<dbReference type="STRING" id="1069536.SINU_01435"/>
<accession>A0A0U1QSA9</accession>
<dbReference type="SUPFAM" id="SSF56112">
    <property type="entry name" value="Protein kinase-like (PK-like)"/>
    <property type="match status" value="1"/>
</dbReference>
<gene>
    <name evidence="4" type="ORF">SINU_01435</name>
</gene>
<dbReference type="Pfam" id="PF03109">
    <property type="entry name" value="ABC1"/>
    <property type="match status" value="1"/>
</dbReference>
<dbReference type="InterPro" id="IPR011009">
    <property type="entry name" value="Kinase-like_dom_sf"/>
</dbReference>
<organism evidence="4 5">
    <name type="scientific">Sporolactobacillus inulinus CASD</name>
    <dbReference type="NCBI Taxonomy" id="1069536"/>
    <lineage>
        <taxon>Bacteria</taxon>
        <taxon>Bacillati</taxon>
        <taxon>Bacillota</taxon>
        <taxon>Bacilli</taxon>
        <taxon>Bacillales</taxon>
        <taxon>Sporolactobacillaceae</taxon>
        <taxon>Sporolactobacillus</taxon>
    </lineage>
</organism>